<dbReference type="InterPro" id="IPR001478">
    <property type="entry name" value="PDZ"/>
</dbReference>
<dbReference type="InterPro" id="IPR011600">
    <property type="entry name" value="Pept_C14_caspase"/>
</dbReference>
<feature type="chain" id="PRO_5022848116" evidence="2">
    <location>
        <begin position="24"/>
        <end position="542"/>
    </location>
</feature>
<dbReference type="InterPro" id="IPR029030">
    <property type="entry name" value="Caspase-like_dom_sf"/>
</dbReference>
<dbReference type="GO" id="GO:0004197">
    <property type="term" value="F:cysteine-type endopeptidase activity"/>
    <property type="evidence" value="ECO:0007669"/>
    <property type="project" value="InterPro"/>
</dbReference>
<accession>A0A5C6CMQ1</accession>
<evidence type="ECO:0000313" key="4">
    <source>
        <dbReference type="EMBL" id="TWU25355.1"/>
    </source>
</evidence>
<dbReference type="RefSeq" id="WP_146593989.1">
    <property type="nucleotide sequence ID" value="NZ_SJPT01000002.1"/>
</dbReference>
<dbReference type="SMART" id="SM00228">
    <property type="entry name" value="PDZ"/>
    <property type="match status" value="2"/>
</dbReference>
<dbReference type="SUPFAM" id="SSF52129">
    <property type="entry name" value="Caspase-like"/>
    <property type="match status" value="1"/>
</dbReference>
<gene>
    <name evidence="4" type="ORF">Pla52o_16560</name>
</gene>
<feature type="compositionally biased region" description="Polar residues" evidence="1">
    <location>
        <begin position="529"/>
        <end position="542"/>
    </location>
</feature>
<dbReference type="Pfam" id="PF00595">
    <property type="entry name" value="PDZ"/>
    <property type="match status" value="1"/>
</dbReference>
<dbReference type="Proteomes" id="UP000316304">
    <property type="component" value="Unassembled WGS sequence"/>
</dbReference>
<dbReference type="Pfam" id="PF00656">
    <property type="entry name" value="Peptidase_C14"/>
    <property type="match status" value="1"/>
</dbReference>
<dbReference type="Gene3D" id="2.30.42.10">
    <property type="match status" value="2"/>
</dbReference>
<dbReference type="GO" id="GO:0006508">
    <property type="term" value="P:proteolysis"/>
    <property type="evidence" value="ECO:0007669"/>
    <property type="project" value="InterPro"/>
</dbReference>
<keyword evidence="5" id="KW-1185">Reference proteome</keyword>
<evidence type="ECO:0000259" key="3">
    <source>
        <dbReference type="PROSITE" id="PS50106"/>
    </source>
</evidence>
<dbReference type="CDD" id="cd00136">
    <property type="entry name" value="PDZ_canonical"/>
    <property type="match status" value="1"/>
</dbReference>
<protein>
    <submittedName>
        <fullName evidence="4">PDZ domain (Also known as DHR or GLGF)</fullName>
    </submittedName>
</protein>
<name>A0A5C6CMQ1_9BACT</name>
<dbReference type="InterPro" id="IPR036034">
    <property type="entry name" value="PDZ_sf"/>
</dbReference>
<evidence type="ECO:0000256" key="1">
    <source>
        <dbReference type="SAM" id="MobiDB-lite"/>
    </source>
</evidence>
<comment type="caution">
    <text evidence="4">The sequence shown here is derived from an EMBL/GenBank/DDBJ whole genome shotgun (WGS) entry which is preliminary data.</text>
</comment>
<sequence length="542" mass="59997" precursor="true">MNRSRYLWMLVLAALVWPSDVRAQPQAVQVDTAQFDDTAPGTRIVSETYRLGFMAHAQPGLGLVVDSVTPNGPATRITRTDGSNRRGILEVGDVITAVDGVPLNSMDDYYRAMDRSKPNQGRVMLTIMDVNSGRRIHWSAQGDLVHIANRPNLDDAMVYRLQFRGMEVPGGIRIDQITPNGPLTKLTNRDGAITWAEVGDVLTSLNGVPVQSFPQFFQLMEQARATGGFVNLTLRDINTGRLVPLRAQAVLVNSGVPLTNGDRKIHVLICGLTEDQSIGEAISRSVDALSTQIQTAIAPEFVGSFREITGPECNATAIIRAVNSIQTSPNDTLFCYYLGHGAYDPARAGFNDPSQGHFFQIPSGDLMRHELWDRLRRKGTRLTTLITDTCNVQSIARPRSVLEQRMTQTRINDFTPLERLLLFNRGEIDISASSRDEFSWFTSSLGGWFTYNLCQRINKDSDWDAFLNTVSQNSNAYFQQRKMAILANPGNTASSVLNSLRGQQNMRPQAFRFAVNADPYRGNPPTGPRTLSDSLTVETGVN</sequence>
<dbReference type="EMBL" id="SJPT01000002">
    <property type="protein sequence ID" value="TWU25355.1"/>
    <property type="molecule type" value="Genomic_DNA"/>
</dbReference>
<evidence type="ECO:0000256" key="2">
    <source>
        <dbReference type="SAM" id="SignalP"/>
    </source>
</evidence>
<evidence type="ECO:0000313" key="5">
    <source>
        <dbReference type="Proteomes" id="UP000316304"/>
    </source>
</evidence>
<dbReference type="AlphaFoldDB" id="A0A5C6CMQ1"/>
<keyword evidence="2" id="KW-0732">Signal</keyword>
<dbReference type="Gene3D" id="3.40.50.1460">
    <property type="match status" value="1"/>
</dbReference>
<feature type="domain" description="PDZ" evidence="3">
    <location>
        <begin position="32"/>
        <end position="131"/>
    </location>
</feature>
<proteinExistence type="predicted"/>
<feature type="signal peptide" evidence="2">
    <location>
        <begin position="1"/>
        <end position="23"/>
    </location>
</feature>
<dbReference type="OrthoDB" id="7064038at2"/>
<dbReference type="SUPFAM" id="SSF50156">
    <property type="entry name" value="PDZ domain-like"/>
    <property type="match status" value="2"/>
</dbReference>
<reference evidence="4 5" key="1">
    <citation type="submission" date="2019-02" db="EMBL/GenBank/DDBJ databases">
        <title>Deep-cultivation of Planctomycetes and their phenomic and genomic characterization uncovers novel biology.</title>
        <authorList>
            <person name="Wiegand S."/>
            <person name="Jogler M."/>
            <person name="Boedeker C."/>
            <person name="Pinto D."/>
            <person name="Vollmers J."/>
            <person name="Rivas-Marin E."/>
            <person name="Kohn T."/>
            <person name="Peeters S.H."/>
            <person name="Heuer A."/>
            <person name="Rast P."/>
            <person name="Oberbeckmann S."/>
            <person name="Bunk B."/>
            <person name="Jeske O."/>
            <person name="Meyerdierks A."/>
            <person name="Storesund J.E."/>
            <person name="Kallscheuer N."/>
            <person name="Luecker S."/>
            <person name="Lage O.M."/>
            <person name="Pohl T."/>
            <person name="Merkel B.J."/>
            <person name="Hornburger P."/>
            <person name="Mueller R.-W."/>
            <person name="Bruemmer F."/>
            <person name="Labrenz M."/>
            <person name="Spormann A.M."/>
            <person name="Op Den Camp H."/>
            <person name="Overmann J."/>
            <person name="Amann R."/>
            <person name="Jetten M.S.M."/>
            <person name="Mascher T."/>
            <person name="Medema M.H."/>
            <person name="Devos D.P."/>
            <person name="Kaster A.-K."/>
            <person name="Ovreas L."/>
            <person name="Rohde M."/>
            <person name="Galperin M.Y."/>
            <person name="Jogler C."/>
        </authorList>
    </citation>
    <scope>NUCLEOTIDE SEQUENCE [LARGE SCALE GENOMIC DNA]</scope>
    <source>
        <strain evidence="4 5">Pla52o</strain>
    </source>
</reference>
<organism evidence="4 5">
    <name type="scientific">Novipirellula galeiformis</name>
    <dbReference type="NCBI Taxonomy" id="2528004"/>
    <lineage>
        <taxon>Bacteria</taxon>
        <taxon>Pseudomonadati</taxon>
        <taxon>Planctomycetota</taxon>
        <taxon>Planctomycetia</taxon>
        <taxon>Pirellulales</taxon>
        <taxon>Pirellulaceae</taxon>
        <taxon>Novipirellula</taxon>
    </lineage>
</organism>
<dbReference type="PROSITE" id="PS50106">
    <property type="entry name" value="PDZ"/>
    <property type="match status" value="1"/>
</dbReference>
<feature type="region of interest" description="Disordered" evidence="1">
    <location>
        <begin position="517"/>
        <end position="542"/>
    </location>
</feature>